<evidence type="ECO:0000313" key="4">
    <source>
        <dbReference type="EMBL" id="TKA13232.1"/>
    </source>
</evidence>
<keyword evidence="5" id="KW-1185">Reference proteome</keyword>
<accession>A0A4U0ST43</accession>
<dbReference type="InterPro" id="IPR013517">
    <property type="entry name" value="FG-GAP"/>
</dbReference>
<dbReference type="Proteomes" id="UP000305778">
    <property type="component" value="Unassembled WGS sequence"/>
</dbReference>
<dbReference type="Gene3D" id="2.130.10.130">
    <property type="entry name" value="Integrin alpha, N-terminal"/>
    <property type="match status" value="1"/>
</dbReference>
<dbReference type="AlphaFoldDB" id="A0A4U0ST43"/>
<proteinExistence type="predicted"/>
<dbReference type="SUPFAM" id="SSF69318">
    <property type="entry name" value="Integrin alpha N-terminal domain"/>
    <property type="match status" value="1"/>
</dbReference>
<feature type="compositionally biased region" description="Polar residues" evidence="2">
    <location>
        <begin position="98"/>
        <end position="112"/>
    </location>
</feature>
<gene>
    <name evidence="4" type="ORF">FCI23_00380</name>
</gene>
<feature type="region of interest" description="Disordered" evidence="2">
    <location>
        <begin position="98"/>
        <end position="122"/>
    </location>
</feature>
<reference evidence="4 5" key="1">
    <citation type="submission" date="2019-04" db="EMBL/GenBank/DDBJ databases">
        <title>Streptomyces oryziradicis sp. nov., a novel actinomycete isolated from rhizosphere soil of rice (Oryza sativa L.).</title>
        <authorList>
            <person name="Li C."/>
        </authorList>
    </citation>
    <scope>NUCLEOTIDE SEQUENCE [LARGE SCALE GENOMIC DNA]</scope>
    <source>
        <strain evidence="4 5">NEAU-C40</strain>
    </source>
</reference>
<feature type="signal peptide" evidence="3">
    <location>
        <begin position="1"/>
        <end position="29"/>
    </location>
</feature>
<dbReference type="OrthoDB" id="344301at2"/>
<organism evidence="4 5">
    <name type="scientific">Actinacidiphila oryziradicis</name>
    <dbReference type="NCBI Taxonomy" id="2571141"/>
    <lineage>
        <taxon>Bacteria</taxon>
        <taxon>Bacillati</taxon>
        <taxon>Actinomycetota</taxon>
        <taxon>Actinomycetes</taxon>
        <taxon>Kitasatosporales</taxon>
        <taxon>Streptomycetaceae</taxon>
        <taxon>Actinacidiphila</taxon>
    </lineage>
</organism>
<name>A0A4U0ST43_9ACTN</name>
<evidence type="ECO:0000313" key="5">
    <source>
        <dbReference type="Proteomes" id="UP000305778"/>
    </source>
</evidence>
<evidence type="ECO:0000256" key="1">
    <source>
        <dbReference type="ARBA" id="ARBA00022729"/>
    </source>
</evidence>
<dbReference type="EMBL" id="SUMC01000001">
    <property type="protein sequence ID" value="TKA13232.1"/>
    <property type="molecule type" value="Genomic_DNA"/>
</dbReference>
<evidence type="ECO:0008006" key="6">
    <source>
        <dbReference type="Google" id="ProtNLM"/>
    </source>
</evidence>
<comment type="caution">
    <text evidence="4">The sequence shown here is derived from an EMBL/GenBank/DDBJ whole genome shotgun (WGS) entry which is preliminary data.</text>
</comment>
<keyword evidence="1 3" id="KW-0732">Signal</keyword>
<feature type="chain" id="PRO_5020987527" description="FG-GAP repeat protein" evidence="3">
    <location>
        <begin position="30"/>
        <end position="122"/>
    </location>
</feature>
<protein>
    <recommendedName>
        <fullName evidence="6">FG-GAP repeat protein</fullName>
    </recommendedName>
</protein>
<sequence length="122" mass="12813">MSKRRIGHSVALAAAVAVIGAGTPPAVHATPRSSADDRNQQQWVDFMNGEHIAIGDLNKDGYGDIVVGHAAENYDSDHAQPQPTKGGAIGVVYGGPTGQNTSLKSVWTSQATAGVPRRRRSR</sequence>
<dbReference type="Pfam" id="PF01839">
    <property type="entry name" value="FG-GAP"/>
    <property type="match status" value="1"/>
</dbReference>
<evidence type="ECO:0000256" key="2">
    <source>
        <dbReference type="SAM" id="MobiDB-lite"/>
    </source>
</evidence>
<evidence type="ECO:0000256" key="3">
    <source>
        <dbReference type="SAM" id="SignalP"/>
    </source>
</evidence>
<dbReference type="InterPro" id="IPR028994">
    <property type="entry name" value="Integrin_alpha_N"/>
</dbReference>
<dbReference type="RefSeq" id="WP_136721392.1">
    <property type="nucleotide sequence ID" value="NZ_SUMC01000001.1"/>
</dbReference>